<dbReference type="AlphaFoldDB" id="A0AA36HM94"/>
<gene>
    <name evidence="1" type="ORF">EVOR1521_LOCUS1522</name>
</gene>
<dbReference type="SUPFAM" id="SSF101898">
    <property type="entry name" value="NHL repeat"/>
    <property type="match status" value="1"/>
</dbReference>
<protein>
    <submittedName>
        <fullName evidence="1">Uncharacterized protein</fullName>
    </submittedName>
</protein>
<dbReference type="Gene3D" id="2.130.10.10">
    <property type="entry name" value="YVTN repeat-like/Quinoprotein amine dehydrogenase"/>
    <property type="match status" value="1"/>
</dbReference>
<comment type="caution">
    <text evidence="1">The sequence shown here is derived from an EMBL/GenBank/DDBJ whole genome shotgun (WGS) entry which is preliminary data.</text>
</comment>
<dbReference type="InterPro" id="IPR015943">
    <property type="entry name" value="WD40/YVTN_repeat-like_dom_sf"/>
</dbReference>
<keyword evidence="2" id="KW-1185">Reference proteome</keyword>
<organism evidence="1 2">
    <name type="scientific">Effrenium voratum</name>
    <dbReference type="NCBI Taxonomy" id="2562239"/>
    <lineage>
        <taxon>Eukaryota</taxon>
        <taxon>Sar</taxon>
        <taxon>Alveolata</taxon>
        <taxon>Dinophyceae</taxon>
        <taxon>Suessiales</taxon>
        <taxon>Symbiodiniaceae</taxon>
        <taxon>Effrenium</taxon>
    </lineage>
</organism>
<sequence length="367" mass="40254">MGCGSSVSPPLKKLDPAKFAKVFEKEKVTEIAWLNEEKCLLISEEQVEEENPPTREEDPWYKPPLKVSVEVYDVKSKELKLLSSMVCKFDPCGGHIAASADGQMYAVGVGKEVRVFKADGSETSKMNAYSNDSTSVSTMSFSPDGKHILVGSSNGGRKVAVMTVDGTEVYTCPIDDNYKFKVGLHWMDDKTVMILSNGCAAFHDISSKSECGKWWGPPKGASDYTHSMNPEGMRFMKTGRAYLAHKDDGQLFLLKPGGAKFKVLETFKLHDKDFGMNCGTKFAVLSDEQTVIYERPNGSNHMDPVPDHFEANVLASGGKSELSRGDAKLTRVEMLELNVSESVLATVDQEGAKLYSLGYKAEPAQGK</sequence>
<reference evidence="1" key="1">
    <citation type="submission" date="2023-08" db="EMBL/GenBank/DDBJ databases">
        <authorList>
            <person name="Chen Y."/>
            <person name="Shah S."/>
            <person name="Dougan E. K."/>
            <person name="Thang M."/>
            <person name="Chan C."/>
        </authorList>
    </citation>
    <scope>NUCLEOTIDE SEQUENCE</scope>
</reference>
<accession>A0AA36HM94</accession>
<name>A0AA36HM94_9DINO</name>
<dbReference type="EMBL" id="CAUJNA010000058">
    <property type="protein sequence ID" value="CAJ1371137.1"/>
    <property type="molecule type" value="Genomic_DNA"/>
</dbReference>
<evidence type="ECO:0000313" key="1">
    <source>
        <dbReference type="EMBL" id="CAJ1371137.1"/>
    </source>
</evidence>
<evidence type="ECO:0000313" key="2">
    <source>
        <dbReference type="Proteomes" id="UP001178507"/>
    </source>
</evidence>
<dbReference type="Proteomes" id="UP001178507">
    <property type="component" value="Unassembled WGS sequence"/>
</dbReference>
<proteinExistence type="predicted"/>